<feature type="domain" description="BHLH" evidence="8">
    <location>
        <begin position="590"/>
        <end position="643"/>
    </location>
</feature>
<feature type="compositionally biased region" description="Polar residues" evidence="7">
    <location>
        <begin position="686"/>
        <end position="695"/>
    </location>
</feature>
<dbReference type="AlphaFoldDB" id="H3CVA9"/>
<evidence type="ECO:0000256" key="5">
    <source>
        <dbReference type="ARBA" id="ARBA00023163"/>
    </source>
</evidence>
<dbReference type="InterPro" id="IPR036638">
    <property type="entry name" value="HLH_DNA-bd_sf"/>
</dbReference>
<dbReference type="InterPro" id="IPR051098">
    <property type="entry name" value="NeuroDiff_E-box_TFs"/>
</dbReference>
<organism evidence="9 10">
    <name type="scientific">Tetraodon nigroviridis</name>
    <name type="common">Spotted green pufferfish</name>
    <name type="synonym">Chelonodon nigroviridis</name>
    <dbReference type="NCBI Taxonomy" id="99883"/>
    <lineage>
        <taxon>Eukaryota</taxon>
        <taxon>Metazoa</taxon>
        <taxon>Chordata</taxon>
        <taxon>Craniata</taxon>
        <taxon>Vertebrata</taxon>
        <taxon>Euteleostomi</taxon>
        <taxon>Actinopterygii</taxon>
        <taxon>Neopterygii</taxon>
        <taxon>Teleostei</taxon>
        <taxon>Neoteleostei</taxon>
        <taxon>Acanthomorphata</taxon>
        <taxon>Eupercaria</taxon>
        <taxon>Tetraodontiformes</taxon>
        <taxon>Tetradontoidea</taxon>
        <taxon>Tetraodontidae</taxon>
        <taxon>Tetraodon</taxon>
    </lineage>
</organism>
<evidence type="ECO:0000256" key="4">
    <source>
        <dbReference type="ARBA" id="ARBA00023125"/>
    </source>
</evidence>
<feature type="compositionally biased region" description="Low complexity" evidence="7">
    <location>
        <begin position="204"/>
        <end position="215"/>
    </location>
</feature>
<evidence type="ECO:0000256" key="3">
    <source>
        <dbReference type="ARBA" id="ARBA00023015"/>
    </source>
</evidence>
<feature type="region of interest" description="Disordered" evidence="7">
    <location>
        <begin position="528"/>
        <end position="590"/>
    </location>
</feature>
<dbReference type="GO" id="GO:0005667">
    <property type="term" value="C:transcription regulator complex"/>
    <property type="evidence" value="ECO:0007669"/>
    <property type="project" value="TreeGrafter"/>
</dbReference>
<sequence>MNPQQRIAALGTDKELSDLLDFSAETLPPCCSGPNHSQRGGASQYTQFCLEERTNQASWAPAGESSPSYESSRGFADSPHYGDHLSDSPLVSHEALSPAPFINSNIMGKSERTSFITYERDPGAAGCQPPVRPDAGLSSPGSVTTGKANTPLYSYAAANPRRRPLADQLPIDALQTKKVRKVPPGLPSSVYAPSPSSEDFNRDSPSYSSPKPSSSMFASTFFDGTHSSSDPWNSSNGISQPSYGGMLAASSSHMPQSGNYSSLHSHDRLSYPAHSVSPDINASLPPMSSFHRSNTSTSPFVTAAHTPSATTTEGVMAATNRGNPTGSSQTGDALGKALASIYSPDHTSSSFPSNPSTPVGSPSPLTATAGAASTGTVVTAASTQCGRPGTNQWARAGGQTPSSPNYENSLHSLSRMEDRLDRLDDAILVLRNHAVGSTTSLPSDIHSLLGQAQNGPIAAIGASFPTSALVPNRTAAMVPQSNSHADDAASLNSSHGGLPSASSTSSTELNHQAEAFRAGLSSALAGQVPSNMELKVEKPDKDDMSDNLSTDNMADDDSDKNMRTPRAGTRTSLTEDEDLNPEQKAERERERRMANNARERLRVRDINEAFKELGRMCQMHLKSEKPQTKLLILHQAVAVILNLEQQVRERNLNPKAACLKRREEEKVSAGSGEAQQAHTGVHPGLTDTSNPMGHL</sequence>
<feature type="compositionally biased region" description="Polar residues" evidence="7">
    <location>
        <begin position="389"/>
        <end position="410"/>
    </location>
</feature>
<evidence type="ECO:0000313" key="10">
    <source>
        <dbReference type="Proteomes" id="UP000007303"/>
    </source>
</evidence>
<dbReference type="GeneTree" id="ENSGT00940000155047"/>
<dbReference type="PROSITE" id="PS50888">
    <property type="entry name" value="BHLH"/>
    <property type="match status" value="1"/>
</dbReference>
<keyword evidence="4" id="KW-0238">DNA-binding</keyword>
<feature type="compositionally biased region" description="Polar residues" evidence="7">
    <location>
        <begin position="139"/>
        <end position="152"/>
    </location>
</feature>
<keyword evidence="3" id="KW-0805">Transcription regulation</keyword>
<dbReference type="Pfam" id="PF00010">
    <property type="entry name" value="HLH"/>
    <property type="match status" value="1"/>
</dbReference>
<keyword evidence="10" id="KW-1185">Reference proteome</keyword>
<feature type="compositionally biased region" description="Low complexity" evidence="7">
    <location>
        <begin position="347"/>
        <end position="358"/>
    </location>
</feature>
<evidence type="ECO:0000313" key="9">
    <source>
        <dbReference type="Ensembl" id="ENSTNIP00000012193.1"/>
    </source>
</evidence>
<keyword evidence="5" id="KW-0804">Transcription</keyword>
<dbReference type="STRING" id="99883.ENSTNIP00000012193"/>
<feature type="region of interest" description="Disordered" evidence="7">
    <location>
        <begin position="57"/>
        <end position="92"/>
    </location>
</feature>
<evidence type="ECO:0000256" key="2">
    <source>
        <dbReference type="ARBA" id="ARBA00022473"/>
    </source>
</evidence>
<feature type="region of interest" description="Disordered" evidence="7">
    <location>
        <begin position="663"/>
        <end position="695"/>
    </location>
</feature>
<evidence type="ECO:0000256" key="7">
    <source>
        <dbReference type="SAM" id="MobiDB-lite"/>
    </source>
</evidence>
<gene>
    <name evidence="9" type="primary">TCF12</name>
</gene>
<dbReference type="CDD" id="cd18945">
    <property type="entry name" value="bHLH_E-protein_TCF4_E2-2"/>
    <property type="match status" value="1"/>
</dbReference>
<keyword evidence="2" id="KW-0217">Developmental protein</keyword>
<feature type="compositionally biased region" description="Polar residues" evidence="7">
    <location>
        <begin position="249"/>
        <end position="263"/>
    </location>
</feature>
<feature type="compositionally biased region" description="Polar residues" evidence="7">
    <location>
        <begin position="290"/>
        <end position="309"/>
    </location>
</feature>
<dbReference type="PANTHER" id="PTHR11793">
    <property type="entry name" value="BASIC HELIX-LOOP-HELIX TRANSCRIPTION FACTOR"/>
    <property type="match status" value="1"/>
</dbReference>
<dbReference type="Proteomes" id="UP000007303">
    <property type="component" value="Unassembled WGS sequence"/>
</dbReference>
<evidence type="ECO:0000259" key="8">
    <source>
        <dbReference type="PROSITE" id="PS50888"/>
    </source>
</evidence>
<feature type="compositionally biased region" description="Low complexity" evidence="7">
    <location>
        <begin position="366"/>
        <end position="383"/>
    </location>
</feature>
<dbReference type="SUPFAM" id="SSF47459">
    <property type="entry name" value="HLH, helix-loop-helix DNA-binding domain"/>
    <property type="match status" value="1"/>
</dbReference>
<evidence type="ECO:0000256" key="6">
    <source>
        <dbReference type="ARBA" id="ARBA00023242"/>
    </source>
</evidence>
<dbReference type="PANTHER" id="PTHR11793:SF11">
    <property type="entry name" value="TRANSCRIPTION FACTOR 12"/>
    <property type="match status" value="1"/>
</dbReference>
<dbReference type="Gene3D" id="4.10.280.10">
    <property type="entry name" value="Helix-loop-helix DNA-binding domain"/>
    <property type="match status" value="1"/>
</dbReference>
<feature type="region of interest" description="Disordered" evidence="7">
    <location>
        <begin position="344"/>
        <end position="410"/>
    </location>
</feature>
<dbReference type="Ensembl" id="ENSTNIT00000012384.1">
    <property type="protein sequence ID" value="ENSTNIP00000012193.1"/>
    <property type="gene ID" value="ENSTNIG00000009326.1"/>
</dbReference>
<dbReference type="GO" id="GO:0046983">
    <property type="term" value="F:protein dimerization activity"/>
    <property type="evidence" value="ECO:0007669"/>
    <property type="project" value="InterPro"/>
</dbReference>
<dbReference type="GO" id="GO:0000785">
    <property type="term" value="C:chromatin"/>
    <property type="evidence" value="ECO:0007669"/>
    <property type="project" value="TreeGrafter"/>
</dbReference>
<proteinExistence type="predicted"/>
<feature type="compositionally biased region" description="Basic and acidic residues" evidence="7">
    <location>
        <begin position="534"/>
        <end position="544"/>
    </location>
</feature>
<reference evidence="9" key="3">
    <citation type="submission" date="2025-09" db="UniProtKB">
        <authorList>
            <consortium name="Ensembl"/>
        </authorList>
    </citation>
    <scope>IDENTIFICATION</scope>
</reference>
<dbReference type="InParanoid" id="H3CVA9"/>
<feature type="region of interest" description="Disordered" evidence="7">
    <location>
        <begin position="120"/>
        <end position="266"/>
    </location>
</feature>
<evidence type="ECO:0000256" key="1">
    <source>
        <dbReference type="ARBA" id="ARBA00004123"/>
    </source>
</evidence>
<comment type="subcellular location">
    <subcellularLocation>
        <location evidence="1">Nucleus</location>
    </subcellularLocation>
</comment>
<dbReference type="GO" id="GO:0000981">
    <property type="term" value="F:DNA-binding transcription factor activity, RNA polymerase II-specific"/>
    <property type="evidence" value="ECO:0007669"/>
    <property type="project" value="TreeGrafter"/>
</dbReference>
<dbReference type="FunCoup" id="H3CVA9">
    <property type="interactions" value="1343"/>
</dbReference>
<dbReference type="SMART" id="SM00353">
    <property type="entry name" value="HLH"/>
    <property type="match status" value="1"/>
</dbReference>
<dbReference type="OMA" id="SSRGRTX"/>
<dbReference type="GO" id="GO:0005634">
    <property type="term" value="C:nucleus"/>
    <property type="evidence" value="ECO:0007669"/>
    <property type="project" value="UniProtKB-SubCell"/>
</dbReference>
<reference evidence="10" key="1">
    <citation type="journal article" date="2004" name="Nature">
        <title>Genome duplication in the teleost fish Tetraodon nigroviridis reveals the early vertebrate proto-karyotype.</title>
        <authorList>
            <person name="Jaillon O."/>
            <person name="Aury J.-M."/>
            <person name="Brunet F."/>
            <person name="Petit J.-L."/>
            <person name="Stange-Thomann N."/>
            <person name="Mauceli E."/>
            <person name="Bouneau L."/>
            <person name="Fischer C."/>
            <person name="Ozouf-Costaz C."/>
            <person name="Bernot A."/>
            <person name="Nicaud S."/>
            <person name="Jaffe D."/>
            <person name="Fisher S."/>
            <person name="Lutfalla G."/>
            <person name="Dossat C."/>
            <person name="Segurens B."/>
            <person name="Dasilva C."/>
            <person name="Salanoubat M."/>
            <person name="Levy M."/>
            <person name="Boudet N."/>
            <person name="Castellano S."/>
            <person name="Anthouard V."/>
            <person name="Jubin C."/>
            <person name="Castelli V."/>
            <person name="Katinka M."/>
            <person name="Vacherie B."/>
            <person name="Biemont C."/>
            <person name="Skalli Z."/>
            <person name="Cattolico L."/>
            <person name="Poulain J."/>
            <person name="De Berardinis V."/>
            <person name="Cruaud C."/>
            <person name="Duprat S."/>
            <person name="Brottier P."/>
            <person name="Coutanceau J.-P."/>
            <person name="Gouzy J."/>
            <person name="Parra G."/>
            <person name="Lardier G."/>
            <person name="Chapple C."/>
            <person name="McKernan K.J."/>
            <person name="McEwan P."/>
            <person name="Bosak S."/>
            <person name="Kellis M."/>
            <person name="Volff J.-N."/>
            <person name="Guigo R."/>
            <person name="Zody M.C."/>
            <person name="Mesirov J."/>
            <person name="Lindblad-Toh K."/>
            <person name="Birren B."/>
            <person name="Nusbaum C."/>
            <person name="Kahn D."/>
            <person name="Robinson-Rechavi M."/>
            <person name="Laudet V."/>
            <person name="Schachter V."/>
            <person name="Quetier F."/>
            <person name="Saurin W."/>
            <person name="Scarpelli C."/>
            <person name="Wincker P."/>
            <person name="Lander E.S."/>
            <person name="Weissenbach J."/>
            <person name="Roest Crollius H."/>
        </authorList>
    </citation>
    <scope>NUCLEOTIDE SEQUENCE [LARGE SCALE GENOMIC DNA]</scope>
</reference>
<reference evidence="9" key="2">
    <citation type="submission" date="2025-08" db="UniProtKB">
        <authorList>
            <consortium name="Ensembl"/>
        </authorList>
    </citation>
    <scope>IDENTIFICATION</scope>
</reference>
<feature type="compositionally biased region" description="Polar residues" evidence="7">
    <location>
        <begin position="490"/>
        <end position="509"/>
    </location>
</feature>
<name>H3CVA9_TETNG</name>
<dbReference type="FunFam" id="4.10.280.10:FF:000001">
    <property type="entry name" value="Putative transcription factor 12"/>
    <property type="match status" value="1"/>
</dbReference>
<protein>
    <submittedName>
        <fullName evidence="9">Transcription factor 12</fullName>
    </submittedName>
</protein>
<feature type="compositionally biased region" description="Polar residues" evidence="7">
    <location>
        <begin position="225"/>
        <end position="242"/>
    </location>
</feature>
<dbReference type="InterPro" id="IPR011598">
    <property type="entry name" value="bHLH_dom"/>
</dbReference>
<dbReference type="GO" id="GO:0000978">
    <property type="term" value="F:RNA polymerase II cis-regulatory region sequence-specific DNA binding"/>
    <property type="evidence" value="ECO:0007669"/>
    <property type="project" value="TreeGrafter"/>
</dbReference>
<keyword evidence="6" id="KW-0539">Nucleus</keyword>
<accession>H3CVA9</accession>
<feature type="region of interest" description="Disordered" evidence="7">
    <location>
        <begin position="477"/>
        <end position="509"/>
    </location>
</feature>
<feature type="region of interest" description="Disordered" evidence="7">
    <location>
        <begin position="289"/>
        <end position="309"/>
    </location>
</feature>
<feature type="compositionally biased region" description="Basic and acidic residues" evidence="7">
    <location>
        <begin position="581"/>
        <end position="590"/>
    </location>
</feature>